<dbReference type="GO" id="GO:0003677">
    <property type="term" value="F:DNA binding"/>
    <property type="evidence" value="ECO:0007669"/>
    <property type="project" value="UniProtKB-KW"/>
</dbReference>
<dbReference type="PANTHER" id="PTHR43133:SF8">
    <property type="entry name" value="RNA POLYMERASE SIGMA FACTOR HI_1459-RELATED"/>
    <property type="match status" value="1"/>
</dbReference>
<dbReference type="Pfam" id="PF08281">
    <property type="entry name" value="Sigma70_r4_2"/>
    <property type="match status" value="1"/>
</dbReference>
<dbReference type="Gene3D" id="1.10.1740.10">
    <property type="match status" value="1"/>
</dbReference>
<evidence type="ECO:0000256" key="5">
    <source>
        <dbReference type="ARBA" id="ARBA00023163"/>
    </source>
</evidence>
<evidence type="ECO:0000256" key="2">
    <source>
        <dbReference type="ARBA" id="ARBA00023015"/>
    </source>
</evidence>
<evidence type="ECO:0000259" key="7">
    <source>
        <dbReference type="Pfam" id="PF08281"/>
    </source>
</evidence>
<dbReference type="NCBIfam" id="TIGR02937">
    <property type="entry name" value="sigma70-ECF"/>
    <property type="match status" value="1"/>
</dbReference>
<organism evidence="8 9">
    <name type="scientific">Anaeromicropila herbilytica</name>
    <dbReference type="NCBI Taxonomy" id="2785025"/>
    <lineage>
        <taxon>Bacteria</taxon>
        <taxon>Bacillati</taxon>
        <taxon>Bacillota</taxon>
        <taxon>Clostridia</taxon>
        <taxon>Lachnospirales</taxon>
        <taxon>Lachnospiraceae</taxon>
        <taxon>Anaeromicropila</taxon>
    </lineage>
</organism>
<feature type="domain" description="RNA polymerase sigma-70 region 2" evidence="6">
    <location>
        <begin position="10"/>
        <end position="75"/>
    </location>
</feature>
<dbReference type="InterPro" id="IPR014284">
    <property type="entry name" value="RNA_pol_sigma-70_dom"/>
</dbReference>
<dbReference type="SUPFAM" id="SSF88946">
    <property type="entry name" value="Sigma2 domain of RNA polymerase sigma factors"/>
    <property type="match status" value="1"/>
</dbReference>
<proteinExistence type="inferred from homology"/>
<dbReference type="EMBL" id="AP024169">
    <property type="protein sequence ID" value="BCN29095.1"/>
    <property type="molecule type" value="Genomic_DNA"/>
</dbReference>
<reference evidence="8 9" key="1">
    <citation type="submission" date="2020-11" db="EMBL/GenBank/DDBJ databases">
        <title>Draft genome sequencing of a Lachnospiraceae strain isolated from anoxic soil subjected to BSD treatment.</title>
        <authorList>
            <person name="Uek A."/>
            <person name="Tonouchi A."/>
        </authorList>
    </citation>
    <scope>NUCLEOTIDE SEQUENCE [LARGE SCALE GENOMIC DNA]</scope>
    <source>
        <strain evidence="8 9">TB5</strain>
    </source>
</reference>
<dbReference type="AlphaFoldDB" id="A0A7R7EH27"/>
<evidence type="ECO:0000259" key="6">
    <source>
        <dbReference type="Pfam" id="PF04542"/>
    </source>
</evidence>
<evidence type="ECO:0000256" key="4">
    <source>
        <dbReference type="ARBA" id="ARBA00023125"/>
    </source>
</evidence>
<evidence type="ECO:0008006" key="10">
    <source>
        <dbReference type="Google" id="ProtNLM"/>
    </source>
</evidence>
<feature type="domain" description="RNA polymerase sigma factor 70 region 4 type 2" evidence="7">
    <location>
        <begin position="106"/>
        <end position="158"/>
    </location>
</feature>
<comment type="similarity">
    <text evidence="1">Belongs to the sigma-70 factor family. ECF subfamily.</text>
</comment>
<keyword evidence="4" id="KW-0238">DNA-binding</keyword>
<sequence>MNQKDANQVITEYVTKLYGFALKRTANLQDAEDLSQDIAEKLYQALLVKEIDDVNAFVWCVAHNTLVNYYRKKQKRNAVTCIDECSELIYPQSDFVEELSNQETLQNVQKEIAYLSNMQRKIIILYYYEGRKIDDIAEIISIPTGTVKWHLFEAKREMKKGMEKMRNVNELKFNPIKFTMMGFSGSIGTMGNVSDFLRSILSQNILYCVYHEAKNINEIADCLNVSPVYIENEIAFLYDYGFLTQKGNKYLANIVIDELNEDTYEIMELQDNMYSKAAKIISNELFDELMTSDILEQIQLYYPDKDKNFLAWGLVPFLLAWPNHNLEEKITFEEVTTIRKDGGQNIAYASLDIADGKSPKYYDSMGKWMGPLWNGLNNEDENILMWQINSEWSDRELYPSNYSDEITRDLRLLGRFVKKDLLSKDEYTYLAQKGYIKNIDGEFELEIIWLKDSKTKETLLNLSEQIRIRHMSKLESLKQEYCKKCINSKPKHVQKMVAFGLQHTFYSDGWFLLYSIKELLENGRLKLPKEEQRIALSTLIMPNQ</sequence>
<dbReference type="KEGG" id="ahb:bsdtb5_03900"/>
<dbReference type="InterPro" id="IPR036388">
    <property type="entry name" value="WH-like_DNA-bd_sf"/>
</dbReference>
<evidence type="ECO:0000256" key="1">
    <source>
        <dbReference type="ARBA" id="ARBA00010641"/>
    </source>
</evidence>
<dbReference type="RefSeq" id="WP_271714391.1">
    <property type="nucleotide sequence ID" value="NZ_AP024169.1"/>
</dbReference>
<keyword evidence="5" id="KW-0804">Transcription</keyword>
<dbReference type="InterPro" id="IPR013249">
    <property type="entry name" value="RNA_pol_sigma70_r4_t2"/>
</dbReference>
<dbReference type="InterPro" id="IPR013325">
    <property type="entry name" value="RNA_pol_sigma_r2"/>
</dbReference>
<evidence type="ECO:0000313" key="8">
    <source>
        <dbReference type="EMBL" id="BCN29095.1"/>
    </source>
</evidence>
<evidence type="ECO:0000256" key="3">
    <source>
        <dbReference type="ARBA" id="ARBA00023082"/>
    </source>
</evidence>
<name>A0A7R7EH27_9FIRM</name>
<evidence type="ECO:0000313" key="9">
    <source>
        <dbReference type="Proteomes" id="UP000595897"/>
    </source>
</evidence>
<keyword evidence="9" id="KW-1185">Reference proteome</keyword>
<dbReference type="Gene3D" id="1.10.10.10">
    <property type="entry name" value="Winged helix-like DNA-binding domain superfamily/Winged helix DNA-binding domain"/>
    <property type="match status" value="1"/>
</dbReference>
<dbReference type="SUPFAM" id="SSF88659">
    <property type="entry name" value="Sigma3 and sigma4 domains of RNA polymerase sigma factors"/>
    <property type="match status" value="1"/>
</dbReference>
<dbReference type="InterPro" id="IPR007627">
    <property type="entry name" value="RNA_pol_sigma70_r2"/>
</dbReference>
<dbReference type="PANTHER" id="PTHR43133">
    <property type="entry name" value="RNA POLYMERASE ECF-TYPE SIGMA FACTO"/>
    <property type="match status" value="1"/>
</dbReference>
<dbReference type="Pfam" id="PF04542">
    <property type="entry name" value="Sigma70_r2"/>
    <property type="match status" value="1"/>
</dbReference>
<dbReference type="InterPro" id="IPR039425">
    <property type="entry name" value="RNA_pol_sigma-70-like"/>
</dbReference>
<gene>
    <name evidence="8" type="ORF">bsdtb5_03900</name>
</gene>
<dbReference type="GO" id="GO:0006352">
    <property type="term" value="P:DNA-templated transcription initiation"/>
    <property type="evidence" value="ECO:0007669"/>
    <property type="project" value="InterPro"/>
</dbReference>
<protein>
    <recommendedName>
        <fullName evidence="10">Sigma-70 family RNA polymerase sigma factor</fullName>
    </recommendedName>
</protein>
<dbReference type="GO" id="GO:0016987">
    <property type="term" value="F:sigma factor activity"/>
    <property type="evidence" value="ECO:0007669"/>
    <property type="project" value="UniProtKB-KW"/>
</dbReference>
<dbReference type="InterPro" id="IPR013324">
    <property type="entry name" value="RNA_pol_sigma_r3/r4-like"/>
</dbReference>
<accession>A0A7R7EH27</accession>
<dbReference type="Proteomes" id="UP000595897">
    <property type="component" value="Chromosome"/>
</dbReference>
<keyword evidence="3" id="KW-0731">Sigma factor</keyword>
<keyword evidence="2" id="KW-0805">Transcription regulation</keyword>